<dbReference type="PANTHER" id="PTHR10534:SF2">
    <property type="entry name" value="PYRIDOXAL KINASE"/>
    <property type="match status" value="1"/>
</dbReference>
<keyword evidence="4" id="KW-0547">Nucleotide-binding</keyword>
<evidence type="ECO:0000313" key="8">
    <source>
        <dbReference type="Proteomes" id="UP000184267"/>
    </source>
</evidence>
<proteinExistence type="inferred from homology"/>
<name>A0A1M2W158_TRAPU</name>
<dbReference type="SUPFAM" id="SSF53613">
    <property type="entry name" value="Ribokinase-like"/>
    <property type="match status" value="1"/>
</dbReference>
<evidence type="ECO:0000256" key="2">
    <source>
        <dbReference type="ARBA" id="ARBA00012104"/>
    </source>
</evidence>
<evidence type="ECO:0000256" key="6">
    <source>
        <dbReference type="ARBA" id="ARBA00022840"/>
    </source>
</evidence>
<protein>
    <recommendedName>
        <fullName evidence="2">pyridoxal kinase</fullName>
        <ecNumber evidence="2">2.7.1.35</ecNumber>
    </recommendedName>
</protein>
<dbReference type="Gene3D" id="3.40.1190.20">
    <property type="match status" value="1"/>
</dbReference>
<dbReference type="GO" id="GO:0009443">
    <property type="term" value="P:pyridoxal 5'-phosphate salvage"/>
    <property type="evidence" value="ECO:0007669"/>
    <property type="project" value="InterPro"/>
</dbReference>
<keyword evidence="3" id="KW-0808">Transferase</keyword>
<keyword evidence="8" id="KW-1185">Reference proteome</keyword>
<evidence type="ECO:0000256" key="1">
    <source>
        <dbReference type="ARBA" id="ARBA00008805"/>
    </source>
</evidence>
<reference evidence="7 8" key="1">
    <citation type="submission" date="2016-10" db="EMBL/GenBank/DDBJ databases">
        <title>Genome sequence of the basidiomycete white-rot fungus Trametes pubescens.</title>
        <authorList>
            <person name="Makela M.R."/>
            <person name="Granchi Z."/>
            <person name="Peng M."/>
            <person name="De Vries R.P."/>
            <person name="Grigoriev I."/>
            <person name="Riley R."/>
            <person name="Hilden K."/>
        </authorList>
    </citation>
    <scope>NUCLEOTIDE SEQUENCE [LARGE SCALE GENOMIC DNA]</scope>
    <source>
        <strain evidence="7 8">FBCC735</strain>
    </source>
</reference>
<evidence type="ECO:0000256" key="4">
    <source>
        <dbReference type="ARBA" id="ARBA00022741"/>
    </source>
</evidence>
<keyword evidence="6" id="KW-0067">ATP-binding</keyword>
<evidence type="ECO:0000256" key="3">
    <source>
        <dbReference type="ARBA" id="ARBA00022679"/>
    </source>
</evidence>
<accession>A0A1M2W158</accession>
<sequence length="194" mass="21573">MTDPSSLRRAIQTLHDTYHVPHVVISSIPLRPWLTQLLPPHLRPPADSADADYLACIASSRTDTVGTSAVYAKCFPCLPGYFSGVGDLFSALVLAHFDGASSKGAHDESPLSRAASQAVSQTHAILSLTHEASMALPEDERQVTDEELDSREPMRKIKRMRGRELRLIQGQDIIRGTQPIEYRRLEPWTDFWAV</sequence>
<dbReference type="EMBL" id="MNAD01000403">
    <property type="protein sequence ID" value="OJT13502.1"/>
    <property type="molecule type" value="Genomic_DNA"/>
</dbReference>
<dbReference type="AlphaFoldDB" id="A0A1M2W158"/>
<dbReference type="PANTHER" id="PTHR10534">
    <property type="entry name" value="PYRIDOXAL KINASE"/>
    <property type="match status" value="1"/>
</dbReference>
<dbReference type="OMA" id="HNGEVQG"/>
<dbReference type="GO" id="GO:0008478">
    <property type="term" value="F:pyridoxal kinase activity"/>
    <property type="evidence" value="ECO:0007669"/>
    <property type="project" value="UniProtKB-EC"/>
</dbReference>
<organism evidence="7 8">
    <name type="scientific">Trametes pubescens</name>
    <name type="common">White-rot fungus</name>
    <dbReference type="NCBI Taxonomy" id="154538"/>
    <lineage>
        <taxon>Eukaryota</taxon>
        <taxon>Fungi</taxon>
        <taxon>Dikarya</taxon>
        <taxon>Basidiomycota</taxon>
        <taxon>Agaricomycotina</taxon>
        <taxon>Agaricomycetes</taxon>
        <taxon>Polyporales</taxon>
        <taxon>Polyporaceae</taxon>
        <taxon>Trametes</taxon>
    </lineage>
</organism>
<evidence type="ECO:0000313" key="7">
    <source>
        <dbReference type="EMBL" id="OJT13502.1"/>
    </source>
</evidence>
<dbReference type="Proteomes" id="UP000184267">
    <property type="component" value="Unassembled WGS sequence"/>
</dbReference>
<comment type="caution">
    <text evidence="7">The sequence shown here is derived from an EMBL/GenBank/DDBJ whole genome shotgun (WGS) entry which is preliminary data.</text>
</comment>
<dbReference type="GO" id="GO:0005524">
    <property type="term" value="F:ATP binding"/>
    <property type="evidence" value="ECO:0007669"/>
    <property type="project" value="UniProtKB-KW"/>
</dbReference>
<gene>
    <name evidence="7" type="ORF">TRAPUB_9967</name>
</gene>
<dbReference type="InterPro" id="IPR029056">
    <property type="entry name" value="Ribokinase-like"/>
</dbReference>
<comment type="similarity">
    <text evidence="1">Belongs to the pyridoxine kinase family.</text>
</comment>
<dbReference type="GO" id="GO:0005829">
    <property type="term" value="C:cytosol"/>
    <property type="evidence" value="ECO:0007669"/>
    <property type="project" value="TreeGrafter"/>
</dbReference>
<dbReference type="OrthoDB" id="2104723at2759"/>
<keyword evidence="5" id="KW-0418">Kinase</keyword>
<dbReference type="STRING" id="154538.A0A1M2W158"/>
<dbReference type="InterPro" id="IPR004625">
    <property type="entry name" value="PyrdxlKinase"/>
</dbReference>
<dbReference type="EC" id="2.7.1.35" evidence="2"/>
<evidence type="ECO:0000256" key="5">
    <source>
        <dbReference type="ARBA" id="ARBA00022777"/>
    </source>
</evidence>